<comment type="caution">
    <text evidence="4">The sequence shown here is derived from an EMBL/GenBank/DDBJ whole genome shotgun (WGS) entry which is preliminary data.</text>
</comment>
<dbReference type="PANTHER" id="PTHR43048">
    <property type="entry name" value="METHYLMALONYL-COA EPIMERASE"/>
    <property type="match status" value="1"/>
</dbReference>
<reference evidence="5" key="1">
    <citation type="journal article" date="2019" name="Int. J. Syst. Evol. Microbiol.">
        <title>The Global Catalogue of Microorganisms (GCM) 10K type strain sequencing project: providing services to taxonomists for standard genome sequencing and annotation.</title>
        <authorList>
            <consortium name="The Broad Institute Genomics Platform"/>
            <consortium name="The Broad Institute Genome Sequencing Center for Infectious Disease"/>
            <person name="Wu L."/>
            <person name="Ma J."/>
        </authorList>
    </citation>
    <scope>NUCLEOTIDE SEQUENCE [LARGE SCALE GENOMIC DNA]</scope>
    <source>
        <strain evidence="5">CGMCC 1.12237</strain>
    </source>
</reference>
<dbReference type="PANTHER" id="PTHR43048:SF3">
    <property type="entry name" value="METHYLMALONYL-COA EPIMERASE, MITOCHONDRIAL"/>
    <property type="match status" value="1"/>
</dbReference>
<dbReference type="EMBL" id="JBHSMC010000001">
    <property type="protein sequence ID" value="MFC5463200.1"/>
    <property type="molecule type" value="Genomic_DNA"/>
</dbReference>
<dbReference type="EC" id="5.1.99.1" evidence="4"/>
<keyword evidence="2" id="KW-0479">Metal-binding</keyword>
<dbReference type="Proteomes" id="UP001596147">
    <property type="component" value="Unassembled WGS sequence"/>
</dbReference>
<dbReference type="GO" id="GO:0004493">
    <property type="term" value="F:methylmalonyl-CoA epimerase activity"/>
    <property type="evidence" value="ECO:0007669"/>
    <property type="project" value="UniProtKB-EC"/>
</dbReference>
<proteinExistence type="inferred from homology"/>
<evidence type="ECO:0000259" key="3">
    <source>
        <dbReference type="PROSITE" id="PS51819"/>
    </source>
</evidence>
<comment type="similarity">
    <text evidence="1">Belongs to the methylmalonyl-CoA epimerase family.</text>
</comment>
<evidence type="ECO:0000256" key="2">
    <source>
        <dbReference type="ARBA" id="ARBA00022723"/>
    </source>
</evidence>
<dbReference type="InterPro" id="IPR029068">
    <property type="entry name" value="Glyas_Bleomycin-R_OHBP_Dase"/>
</dbReference>
<dbReference type="Pfam" id="PF13669">
    <property type="entry name" value="Glyoxalase_4"/>
    <property type="match status" value="1"/>
</dbReference>
<gene>
    <name evidence="4" type="primary">mce</name>
    <name evidence="4" type="ORF">ACFPM4_00385</name>
</gene>
<dbReference type="InterPro" id="IPR017515">
    <property type="entry name" value="MeMalonyl-CoA_epimerase"/>
</dbReference>
<dbReference type="Gene3D" id="3.10.180.10">
    <property type="entry name" value="2,3-Dihydroxybiphenyl 1,2-Dioxygenase, domain 1"/>
    <property type="match status" value="1"/>
</dbReference>
<accession>A0ABW0LBZ0</accession>
<dbReference type="PROSITE" id="PS51819">
    <property type="entry name" value="VOC"/>
    <property type="match status" value="1"/>
</dbReference>
<evidence type="ECO:0000313" key="5">
    <source>
        <dbReference type="Proteomes" id="UP001596147"/>
    </source>
</evidence>
<dbReference type="CDD" id="cd07249">
    <property type="entry name" value="MMCE"/>
    <property type="match status" value="1"/>
</dbReference>
<organism evidence="4 5">
    <name type="scientific">Lederbergia graminis</name>
    <dbReference type="NCBI Taxonomy" id="735518"/>
    <lineage>
        <taxon>Bacteria</taxon>
        <taxon>Bacillati</taxon>
        <taxon>Bacillota</taxon>
        <taxon>Bacilli</taxon>
        <taxon>Bacillales</taxon>
        <taxon>Bacillaceae</taxon>
        <taxon>Lederbergia</taxon>
    </lineage>
</organism>
<dbReference type="InterPro" id="IPR051785">
    <property type="entry name" value="MMCE/EMCE_epimerase"/>
</dbReference>
<dbReference type="NCBIfam" id="TIGR03081">
    <property type="entry name" value="metmalonyl_epim"/>
    <property type="match status" value="1"/>
</dbReference>
<keyword evidence="5" id="KW-1185">Reference proteome</keyword>
<evidence type="ECO:0000313" key="4">
    <source>
        <dbReference type="EMBL" id="MFC5463200.1"/>
    </source>
</evidence>
<name>A0ABW0LBZ0_9BACI</name>
<sequence>MKHIDHIGIAVKSLQNTIPFYTQILPLTLISIETVASEKTKVAFLEADNIKIELLEATGCDSPIAKFIEKYGEGIHHIAFQVDSVEKSMKELTENQVKLVNESPKLGANDSLIAFIHPKSAHGVLVELYEKKIAGGDLS</sequence>
<evidence type="ECO:0000256" key="1">
    <source>
        <dbReference type="ARBA" id="ARBA00009308"/>
    </source>
</evidence>
<dbReference type="InterPro" id="IPR037523">
    <property type="entry name" value="VOC_core"/>
</dbReference>
<feature type="domain" description="VOC" evidence="3">
    <location>
        <begin position="3"/>
        <end position="131"/>
    </location>
</feature>
<keyword evidence="4" id="KW-0413">Isomerase</keyword>
<dbReference type="SUPFAM" id="SSF54593">
    <property type="entry name" value="Glyoxalase/Bleomycin resistance protein/Dihydroxybiphenyl dioxygenase"/>
    <property type="match status" value="1"/>
</dbReference>
<dbReference type="RefSeq" id="WP_144919671.1">
    <property type="nucleotide sequence ID" value="NZ_JBHSMC010000001.1"/>
</dbReference>
<protein>
    <submittedName>
        <fullName evidence="4">Methylmalonyl-CoA epimerase</fullName>
        <ecNumber evidence="4">5.1.99.1</ecNumber>
    </submittedName>
</protein>